<dbReference type="GO" id="GO:0005886">
    <property type="term" value="C:plasma membrane"/>
    <property type="evidence" value="ECO:0007669"/>
    <property type="project" value="UniProtKB-SubCell"/>
</dbReference>
<proteinExistence type="predicted"/>
<dbReference type="PANTHER" id="PTHR23520:SF5">
    <property type="entry name" value="TRANSPORTER, PUTATIVE (AFU_ORTHOLOGUE AFUA_3G04000)-RELATED"/>
    <property type="match status" value="1"/>
</dbReference>
<dbReference type="CDD" id="cd06174">
    <property type="entry name" value="MFS"/>
    <property type="match status" value="1"/>
</dbReference>
<accession>A0A0C7PV35</accession>
<feature type="transmembrane region" description="Helical" evidence="2">
    <location>
        <begin position="370"/>
        <end position="391"/>
    </location>
</feature>
<feature type="transmembrane region" description="Helical" evidence="2">
    <location>
        <begin position="14"/>
        <end position="37"/>
    </location>
</feature>
<dbReference type="GO" id="GO:0022857">
    <property type="term" value="F:transmembrane transporter activity"/>
    <property type="evidence" value="ECO:0007669"/>
    <property type="project" value="InterPro"/>
</dbReference>
<evidence type="ECO:0000256" key="2">
    <source>
        <dbReference type="SAM" id="Phobius"/>
    </source>
</evidence>
<gene>
    <name evidence="4" type="ORF">R28058_13421</name>
    <name evidence="3" type="ORF">UMC4404_13241</name>
</gene>
<feature type="transmembrane region" description="Helical" evidence="2">
    <location>
        <begin position="331"/>
        <end position="350"/>
    </location>
</feature>
<dbReference type="Proteomes" id="UP000049127">
    <property type="component" value="Unassembled WGS sequence"/>
</dbReference>
<evidence type="ECO:0000313" key="5">
    <source>
        <dbReference type="Proteomes" id="UP000049127"/>
    </source>
</evidence>
<dbReference type="SUPFAM" id="SSF103473">
    <property type="entry name" value="MFS general substrate transporter"/>
    <property type="match status" value="1"/>
</dbReference>
<evidence type="ECO:0000313" key="6">
    <source>
        <dbReference type="Proteomes" id="UP000049685"/>
    </source>
</evidence>
<feature type="transmembrane region" description="Helical" evidence="2">
    <location>
        <begin position="49"/>
        <end position="68"/>
    </location>
</feature>
<feature type="transmembrane region" description="Helical" evidence="2">
    <location>
        <begin position="240"/>
        <end position="262"/>
    </location>
</feature>
<dbReference type="Gene3D" id="1.20.1250.20">
    <property type="entry name" value="MFS general substrate transporter like domains"/>
    <property type="match status" value="2"/>
</dbReference>
<dbReference type="Proteomes" id="UP000049685">
    <property type="component" value="Unassembled WGS sequence"/>
</dbReference>
<reference evidence="3 5" key="2">
    <citation type="submission" date="2015-01" db="EMBL/GenBank/DDBJ databases">
        <authorList>
            <person name="Aslett M.A."/>
            <person name="De Silva N."/>
        </authorList>
    </citation>
    <scope>NUCLEOTIDE SEQUENCE [LARGE SCALE GENOMIC DNA]</scope>
    <source>
        <strain evidence="5">R28058</strain>
        <strain evidence="3">UMC4404</strain>
    </source>
</reference>
<dbReference type="EMBL" id="CEKZ01000003">
    <property type="protein sequence ID" value="CEQ03609.1"/>
    <property type="molecule type" value="Genomic_DNA"/>
</dbReference>
<sequence>MNQQELKRFNFNSWVYIVSYAFMGLMSGVAFDVLVTFLQQVNISTASSIATYMGISSFVCAAMLLLVPKLGYKKIILAGPIMIIIALVAISYVDVNFIYPIATLAIFVGVTLFDVVLPPYLTAYTTEDDRTKVFSRAMYINVIGMTLATWFGGSISVIRLASRLGISSSQASQLTANLKAMSSHQLHEFVLAQRDVLLMFVVIAALSLIPLLFIKEKKQDYYEETHEKRKFDWSIFKNKYVLLWLLYFAMIRFGASLIVPYFSVFLNNELGISRATTSHLVSYQYFAMVIFLVISPWVVKKLGNVIALGGLAILSTPFMLIIANGKIFGSAMVFAVGAGLFFRSGFMNCANPIMNSLPMEFVSKNTRPAYNSLIFVAGGVTSIIAGQFTRLFLFKIPGGYSKAYYITAVIYILAAILLITVYTKKYNRHGHDEKEKNVA</sequence>
<dbReference type="Pfam" id="PF07690">
    <property type="entry name" value="MFS_1"/>
    <property type="match status" value="1"/>
</dbReference>
<evidence type="ECO:0000256" key="1">
    <source>
        <dbReference type="ARBA" id="ARBA00004651"/>
    </source>
</evidence>
<feature type="transmembrane region" description="Helical" evidence="2">
    <location>
        <begin position="75"/>
        <end position="92"/>
    </location>
</feature>
<dbReference type="AlphaFoldDB" id="A0A0C7PV35"/>
<evidence type="ECO:0000313" key="3">
    <source>
        <dbReference type="EMBL" id="CEO33344.1"/>
    </source>
</evidence>
<dbReference type="RefSeq" id="WP_054629382.1">
    <property type="nucleotide sequence ID" value="NZ_CABJBQ010000089.1"/>
</dbReference>
<feature type="transmembrane region" description="Helical" evidence="2">
    <location>
        <begin position="403"/>
        <end position="422"/>
    </location>
</feature>
<dbReference type="InterPro" id="IPR036259">
    <property type="entry name" value="MFS_trans_sf"/>
</dbReference>
<protein>
    <submittedName>
        <fullName evidence="4">Major facilitator family transporter</fullName>
    </submittedName>
</protein>
<organism evidence="4 5">
    <name type="scientific">Paraclostridium sordellii</name>
    <name type="common">Clostridium sordellii</name>
    <dbReference type="NCBI Taxonomy" id="1505"/>
    <lineage>
        <taxon>Bacteria</taxon>
        <taxon>Bacillati</taxon>
        <taxon>Bacillota</taxon>
        <taxon>Clostridia</taxon>
        <taxon>Peptostreptococcales</taxon>
        <taxon>Peptostreptococcaceae</taxon>
        <taxon>Paraclostridium</taxon>
    </lineage>
</organism>
<keyword evidence="2" id="KW-0812">Transmembrane</keyword>
<keyword evidence="2" id="KW-0472">Membrane</keyword>
<keyword evidence="2" id="KW-1133">Transmembrane helix</keyword>
<evidence type="ECO:0000313" key="4">
    <source>
        <dbReference type="EMBL" id="CEQ03609.1"/>
    </source>
</evidence>
<dbReference type="EMBL" id="CDNY01000003">
    <property type="protein sequence ID" value="CEO33344.1"/>
    <property type="molecule type" value="Genomic_DNA"/>
</dbReference>
<dbReference type="InterPro" id="IPR011701">
    <property type="entry name" value="MFS"/>
</dbReference>
<feature type="transmembrane region" description="Helical" evidence="2">
    <location>
        <begin position="98"/>
        <end position="117"/>
    </location>
</feature>
<feature type="transmembrane region" description="Helical" evidence="2">
    <location>
        <begin position="282"/>
        <end position="299"/>
    </location>
</feature>
<feature type="transmembrane region" description="Helical" evidence="2">
    <location>
        <begin position="138"/>
        <end position="158"/>
    </location>
</feature>
<comment type="subcellular location">
    <subcellularLocation>
        <location evidence="1">Cell membrane</location>
        <topology evidence="1">Multi-pass membrane protein</topology>
    </subcellularLocation>
</comment>
<dbReference type="PANTHER" id="PTHR23520">
    <property type="entry name" value="TRANSPORTER, PUTATIVE (AFU_ORTHOLOGUE AFUA_3G04000)-RELATED"/>
    <property type="match status" value="1"/>
</dbReference>
<feature type="transmembrane region" description="Helical" evidence="2">
    <location>
        <begin position="306"/>
        <end position="325"/>
    </location>
</feature>
<feature type="transmembrane region" description="Helical" evidence="2">
    <location>
        <begin position="196"/>
        <end position="214"/>
    </location>
</feature>
<reference evidence="4 6" key="1">
    <citation type="submission" date="2015-01" db="EMBL/GenBank/DDBJ databases">
        <authorList>
            <person name="Aslett A.Martin."/>
            <person name="De Silva Nishadi"/>
        </authorList>
    </citation>
    <scope>NUCLEOTIDE SEQUENCE [LARGE SCALE GENOMIC DNA]</scope>
    <source>
        <strain evidence="4">R28058</strain>
        <strain evidence="6">UMC4404</strain>
    </source>
</reference>
<name>A0A0C7PV35_PARSO</name>